<reference evidence="1 2" key="1">
    <citation type="submission" date="2015-05" db="EMBL/GenBank/DDBJ databases">
        <title>Evolution of Trichinella species and genotypes.</title>
        <authorList>
            <person name="Korhonen P.K."/>
            <person name="Edoardo P."/>
            <person name="Giuseppe L.R."/>
            <person name="Gasser R.B."/>
        </authorList>
    </citation>
    <scope>NUCLEOTIDE SEQUENCE [LARGE SCALE GENOMIC DNA]</scope>
    <source>
        <strain evidence="1">ISS10</strain>
    </source>
</reference>
<protein>
    <submittedName>
        <fullName evidence="1">Uncharacterized protein</fullName>
    </submittedName>
</protein>
<name>A0A0V1KH85_9BILA</name>
<dbReference type="Proteomes" id="UP000054721">
    <property type="component" value="Unassembled WGS sequence"/>
</dbReference>
<evidence type="ECO:0000313" key="2">
    <source>
        <dbReference type="Proteomes" id="UP000054721"/>
    </source>
</evidence>
<proteinExistence type="predicted"/>
<accession>A0A0V1KH85</accession>
<gene>
    <name evidence="1" type="ORF">T02_6489</name>
</gene>
<keyword evidence="2" id="KW-1185">Reference proteome</keyword>
<evidence type="ECO:0000313" key="1">
    <source>
        <dbReference type="EMBL" id="KRZ46564.1"/>
    </source>
</evidence>
<sequence length="36" mass="3869">MPGEVLCCASLNKVKISEEARPMKCLASAKHHVSLS</sequence>
<dbReference type="EMBL" id="JYDW01002861">
    <property type="protein sequence ID" value="KRZ46564.1"/>
    <property type="molecule type" value="Genomic_DNA"/>
</dbReference>
<organism evidence="1 2">
    <name type="scientific">Trichinella nativa</name>
    <dbReference type="NCBI Taxonomy" id="6335"/>
    <lineage>
        <taxon>Eukaryota</taxon>
        <taxon>Metazoa</taxon>
        <taxon>Ecdysozoa</taxon>
        <taxon>Nematoda</taxon>
        <taxon>Enoplea</taxon>
        <taxon>Dorylaimia</taxon>
        <taxon>Trichinellida</taxon>
        <taxon>Trichinellidae</taxon>
        <taxon>Trichinella</taxon>
    </lineage>
</organism>
<comment type="caution">
    <text evidence="1">The sequence shown here is derived from an EMBL/GenBank/DDBJ whole genome shotgun (WGS) entry which is preliminary data.</text>
</comment>
<dbReference type="AlphaFoldDB" id="A0A0V1KH85"/>